<evidence type="ECO:0000313" key="2">
    <source>
        <dbReference type="EMBL" id="SMF61953.1"/>
    </source>
</evidence>
<protein>
    <submittedName>
        <fullName evidence="2">Uncharacterized protein</fullName>
    </submittedName>
</protein>
<accession>A0A1X7G0Q2</accession>
<dbReference type="Proteomes" id="UP000192934">
    <property type="component" value="Chromosome I"/>
</dbReference>
<evidence type="ECO:0000313" key="3">
    <source>
        <dbReference type="Proteomes" id="UP000192934"/>
    </source>
</evidence>
<dbReference type="AlphaFoldDB" id="A0A1X7G0Q2"/>
<reference evidence="3" key="1">
    <citation type="submission" date="2017-04" db="EMBL/GenBank/DDBJ databases">
        <authorList>
            <person name="Varghese N."/>
            <person name="Submissions S."/>
        </authorList>
    </citation>
    <scope>NUCLEOTIDE SEQUENCE [LARGE SCALE GENOMIC DNA]</scope>
    <source>
        <strain evidence="3">Dd16</strain>
    </source>
</reference>
<organism evidence="2 3">
    <name type="scientific">Allosphingosinicella indica</name>
    <dbReference type="NCBI Taxonomy" id="941907"/>
    <lineage>
        <taxon>Bacteria</taxon>
        <taxon>Pseudomonadati</taxon>
        <taxon>Pseudomonadota</taxon>
        <taxon>Alphaproteobacteria</taxon>
        <taxon>Sphingomonadales</taxon>
        <taxon>Sphingomonadaceae</taxon>
        <taxon>Allosphingosinicella</taxon>
    </lineage>
</organism>
<feature type="region of interest" description="Disordered" evidence="1">
    <location>
        <begin position="76"/>
        <end position="99"/>
    </location>
</feature>
<dbReference type="EMBL" id="LT840185">
    <property type="protein sequence ID" value="SMF61953.1"/>
    <property type="molecule type" value="Genomic_DNA"/>
</dbReference>
<evidence type="ECO:0000256" key="1">
    <source>
        <dbReference type="SAM" id="MobiDB-lite"/>
    </source>
</evidence>
<proteinExistence type="predicted"/>
<keyword evidence="3" id="KW-1185">Reference proteome</keyword>
<name>A0A1X7G0Q2_9SPHN</name>
<sequence>MGWRIRKVTDCIDTTPTQPSPIEAEGFDSTMSYTANFCDSPRVRLFRIVRCPSNDGLVPRTPMVTANIGNIRAPPLRLTPRINGENRHPLLNPETKMSY</sequence>
<dbReference type="STRING" id="941907.SAMN06295910_0925"/>
<gene>
    <name evidence="2" type="ORF">SAMN06295910_0925</name>
</gene>